<dbReference type="InterPro" id="IPR001394">
    <property type="entry name" value="Peptidase_C19_UCH"/>
</dbReference>
<dbReference type="InterPro" id="IPR028889">
    <property type="entry name" value="USP"/>
</dbReference>
<name>A0AA38R2B0_9PEZI</name>
<dbReference type="PANTHER" id="PTHR24006:SF827">
    <property type="entry name" value="UBIQUITIN CARBOXYL-TERMINAL HYDROLASE 34"/>
    <property type="match status" value="1"/>
</dbReference>
<dbReference type="Pfam" id="PF12030">
    <property type="entry name" value="DUF3517"/>
    <property type="match status" value="1"/>
</dbReference>
<feature type="region of interest" description="Disordered" evidence="1">
    <location>
        <begin position="2538"/>
        <end position="2566"/>
    </location>
</feature>
<evidence type="ECO:0000313" key="3">
    <source>
        <dbReference type="EMBL" id="KAJ9130505.1"/>
    </source>
</evidence>
<dbReference type="SUPFAM" id="SSF54001">
    <property type="entry name" value="Cysteine proteinases"/>
    <property type="match status" value="1"/>
</dbReference>
<dbReference type="InterPro" id="IPR038765">
    <property type="entry name" value="Papain-like_cys_pep_sf"/>
</dbReference>
<feature type="domain" description="USP" evidence="2">
    <location>
        <begin position="1632"/>
        <end position="1958"/>
    </location>
</feature>
<dbReference type="InterPro" id="IPR018200">
    <property type="entry name" value="USP_CS"/>
</dbReference>
<gene>
    <name evidence="3" type="ORF">NKR19_g9865</name>
</gene>
<dbReference type="InterPro" id="IPR016024">
    <property type="entry name" value="ARM-type_fold"/>
</dbReference>
<keyword evidence="3" id="KW-0378">Hydrolase</keyword>
<evidence type="ECO:0000256" key="1">
    <source>
        <dbReference type="SAM" id="MobiDB-lite"/>
    </source>
</evidence>
<accession>A0AA38R2B0</accession>
<sequence>MDPQAASSVEPRERAVSSEPCSTRANPFDDSDIPSRKRRRTSLRGASRSRSIDSSASSQSEQRTSTDDASLGTDSATMKDDTEPASPQTPEYKLTASQGTPRSSRVTINVRTPSRPLETIPSSPPVSEKELENGQASATLLNDDVKISVEETEVDMTRADTPEQNRASSGSETNSPPVEVITIDEDDGAEYGSGQPQFTLLHGVQDPTNAFPFHAAAESLADTVSRLTGFMTSHDAVARSVSEWIQSYLNFAKGSDYYAVLDSCRQHRGFWYTLPELVHCVITRRERPTYPRNRTLRREIFHFYSSFAMLTAFLIDLDIRTIRRATPLDGSRLLDLVSPPYIHALATLTRKEEILYQQTSQAQSPDGDFKYADEVSDILRAFQTYHSNQGGSMAHLAKLGQLHGELIGRFPKLCDNTGNISCLMANLTRESFEVIKDGARYSLPEVEQCKANVARAYQYFEMMSSTLSTIIDKHVKDLSLDCATFQLLALTEIYQMCLATDRTVPADVIQEHRKTHLPIANHSVPEAMAYHWKFTMYSRLIMSTQMQLRVMAASSMCGDLVSFWKRCSNHSDDATAFLKYLADFLVRTGLVAYILGPTCHPEITVESSNIVGFLLVSETYTDEHTDLLWQTITSAQDPRVSEALIRLTNRIANLYPYEQMLYLCEKLNSLAVDAFSPAFRELCSQIFTVLKQRVTERPVMDICPYLLCLRLARRSSVFGSRSPVAYPDLLEFSTHHFRDLLGFGPDTDGRRRIFLECLQDIGDKSQTSLGSLAILSHMFLTRPLQRELQILASENDLARLLVDEMESAITAGRAAGFPAVISGGHNAPRKDMIMLMVYGDASSITTELGHKLWDLLVGGGAACPEDRDVGWQILNHRPTRPQGPNPVTNSFISTCLHDYLPTLPPECFCAGTLEFVRASILPLVNDVNSIVLDDYEGSGQDCIEQLWRIVLTAPSHALAGQAIHTLVNDIYVESKAITSFPPYRARKVHMAVADRCLKQLSSSAGKLRQFTDGTASGDDLEPMVIVADDQQVQEQELLFVRSLAVLRELHQLHQAKTHFTVPDLSSLILDSPAEIEGDSAGLKYQAFEERAETDIEPLPIGRQNTVGSLLATLREVTGFANFRVFFRGQQFLPQESDVCRTLEDLQVLNGLLLVKRDPDTSSASPQPVRPGASPLENKLLAHFEELCNYLGMEEKLASEIYSFMVKLPPDENIVRAIKAVDVSYTELFPIGQPFKSLYAVYALQQCLSSYREQEPNARSTADWELEEPEGASGEYPAALSRGMSLIVAAMTDENILGQCPSAELRILLGTHLVQCFVEIVRDPSLPETAWKVLDAPLLERLVTICSSPAADSSPEGRTGHICLCLEGIFECCSRSPVFWSAFGTHEKALTLVKDSLLYDPRLPVRQHTASIIRHKVSAADQPGMLTAVDFAAFFWPLAFELIEPAMQHPPGTSELFSTCSSILRRLLGAATQELQADDLFSALSARLFAYTTYEDMTRPDVVDDVAAGLIGLMHEIVMSTDAPTEIGQSHFPTEAFWKLLFPPFEKQSLGSPQSSTFDSEMPRPILCTASRQKLIEIMLKLIEDSPDQMQDLVDSLRELVPYYGDDDGEPYAYELVPQFERSKAVRASCGYAGLKNLSNTCYLNSLFTQLFMNVPFRRFMMNARVGGSQEQTLLFETQKLFAFMQETLRRFVDPEDCVAAIKTYDDGQIDIHNQMDVDEFYNLLFDRWESQLKDSQARKQFRSFYGGQLVQQVRSNECEHISEVLEPFSAIQCDIKGKTCLQESLQAYVDGEIMEGDNKYKCSTCDRHVDAVKRACLKDIPDNLIFHLKRFDFNLRTMQRSKINDHFAFPTHIDMRPYTIQHLSNPDQDMEDDVFELVGVLVHSGTAESGHYYSYARERPRSKDSDVWVEFNDDNVSSWDPANMEHACFGGVDFRAPFDASAVYDKSWSAYMLFYQRASSLQKQQAAAKDLGLPVPLRAPIRPELKQYIQRENVSLLRRHCLYDPSHMELVITALGCLDRFRDEHPSGLRTMEQSALAMALGHLDQVASRAKDTPDFERLIQRVRDLVRTYPTCSLHVYEYFHLCRGAFRALVQRNSEAGVRSASSRLLIQAARQIKEHFPDRYGGASDSGEHRAGRIPVLRGMMNIFRVLLDYFHLSLRSWHEVFGFMVDYLQVGQDEMGTFLRYPFAKYLVQIISADPALDYGQQLARLVTTLSRRARPPSYDNIIRLISMVTKTLADEVDERYLARDPEDRVDVADVGGPYTLTVAEYKALTQQWSEGSKAPVIFLDKLIAIDQNFAETSRIIIDYMRLSRKFEDRVLSTLKGCISHQISAPGHLNAPFLRVGAHVYCAHARNANGIRDLISHVALQCKKLDNAEGMEFCEFQKIVFYRPHLNTGETEDDVVEQGYNALHMWVPFLLGYYDSGVARDVELFLYNALFAPERANVAQPGALEVFREARFRSALAVGLSCLEHLKERYTSAQANAPAQMVARYERVLDKCKSFFNPEEDGEDPDWAEFFRFYRPIMESMRSLAVNDMEEDGSGWEDDTSSISPSEQEQMDNIVGV</sequence>
<feature type="region of interest" description="Disordered" evidence="1">
    <location>
        <begin position="154"/>
        <end position="178"/>
    </location>
</feature>
<dbReference type="Pfam" id="PF00443">
    <property type="entry name" value="UCH"/>
    <property type="match status" value="1"/>
</dbReference>
<comment type="caution">
    <text evidence="3">The sequence shown here is derived from an EMBL/GenBank/DDBJ whole genome shotgun (WGS) entry which is preliminary data.</text>
</comment>
<protein>
    <submittedName>
        <fullName evidence="3">Ubiquitin carboxyl-terminal hydrolase 34</fullName>
    </submittedName>
</protein>
<feature type="compositionally biased region" description="Acidic residues" evidence="1">
    <location>
        <begin position="2538"/>
        <end position="2549"/>
    </location>
</feature>
<organism evidence="3 4">
    <name type="scientific">Coniochaeta hoffmannii</name>
    <dbReference type="NCBI Taxonomy" id="91930"/>
    <lineage>
        <taxon>Eukaryota</taxon>
        <taxon>Fungi</taxon>
        <taxon>Dikarya</taxon>
        <taxon>Ascomycota</taxon>
        <taxon>Pezizomycotina</taxon>
        <taxon>Sordariomycetes</taxon>
        <taxon>Sordariomycetidae</taxon>
        <taxon>Coniochaetales</taxon>
        <taxon>Coniochaetaceae</taxon>
        <taxon>Coniochaeta</taxon>
    </lineage>
</organism>
<keyword evidence="4" id="KW-1185">Reference proteome</keyword>
<dbReference type="PROSITE" id="PS50235">
    <property type="entry name" value="USP_3"/>
    <property type="match status" value="1"/>
</dbReference>
<dbReference type="InterPro" id="IPR021905">
    <property type="entry name" value="DUF3517"/>
</dbReference>
<feature type="compositionally biased region" description="Polar residues" evidence="1">
    <location>
        <begin position="164"/>
        <end position="176"/>
    </location>
</feature>
<dbReference type="GO" id="GO:0005829">
    <property type="term" value="C:cytosol"/>
    <property type="evidence" value="ECO:0007669"/>
    <property type="project" value="TreeGrafter"/>
</dbReference>
<proteinExistence type="predicted"/>
<dbReference type="FunFam" id="3.90.70.10:FF:000136">
    <property type="entry name" value="Ubiquitin C-terminal hydrolase, putative"/>
    <property type="match status" value="1"/>
</dbReference>
<dbReference type="CDD" id="cd02659">
    <property type="entry name" value="peptidase_C19C"/>
    <property type="match status" value="1"/>
</dbReference>
<dbReference type="PROSITE" id="PS00973">
    <property type="entry name" value="USP_2"/>
    <property type="match status" value="1"/>
</dbReference>
<dbReference type="InterPro" id="IPR050164">
    <property type="entry name" value="Peptidase_C19"/>
</dbReference>
<dbReference type="GO" id="GO:0005634">
    <property type="term" value="C:nucleus"/>
    <property type="evidence" value="ECO:0007669"/>
    <property type="project" value="TreeGrafter"/>
</dbReference>
<dbReference type="GO" id="GO:0004843">
    <property type="term" value="F:cysteine-type deubiquitinase activity"/>
    <property type="evidence" value="ECO:0007669"/>
    <property type="project" value="InterPro"/>
</dbReference>
<feature type="compositionally biased region" description="Basic and acidic residues" evidence="1">
    <location>
        <begin position="154"/>
        <end position="163"/>
    </location>
</feature>
<dbReference type="EMBL" id="JANBVN010000267">
    <property type="protein sequence ID" value="KAJ9130505.1"/>
    <property type="molecule type" value="Genomic_DNA"/>
</dbReference>
<dbReference type="Gene3D" id="3.90.70.10">
    <property type="entry name" value="Cysteine proteinases"/>
    <property type="match status" value="1"/>
</dbReference>
<dbReference type="Proteomes" id="UP001174691">
    <property type="component" value="Unassembled WGS sequence"/>
</dbReference>
<evidence type="ECO:0000259" key="2">
    <source>
        <dbReference type="PROSITE" id="PS50235"/>
    </source>
</evidence>
<evidence type="ECO:0000313" key="4">
    <source>
        <dbReference type="Proteomes" id="UP001174691"/>
    </source>
</evidence>
<feature type="compositionally biased region" description="Low complexity" evidence="1">
    <location>
        <begin position="44"/>
        <end position="63"/>
    </location>
</feature>
<dbReference type="PANTHER" id="PTHR24006">
    <property type="entry name" value="UBIQUITIN CARBOXYL-TERMINAL HYDROLASE"/>
    <property type="match status" value="1"/>
</dbReference>
<feature type="region of interest" description="Disordered" evidence="1">
    <location>
        <begin position="1"/>
        <end position="137"/>
    </location>
</feature>
<dbReference type="GO" id="GO:0016579">
    <property type="term" value="P:protein deubiquitination"/>
    <property type="evidence" value="ECO:0007669"/>
    <property type="project" value="InterPro"/>
</dbReference>
<reference evidence="3" key="1">
    <citation type="submission" date="2022-07" db="EMBL/GenBank/DDBJ databases">
        <title>Fungi with potential for degradation of polypropylene.</title>
        <authorList>
            <person name="Gostincar C."/>
        </authorList>
    </citation>
    <scope>NUCLEOTIDE SEQUENCE</scope>
    <source>
        <strain evidence="3">EXF-13287</strain>
    </source>
</reference>
<dbReference type="SUPFAM" id="SSF48371">
    <property type="entry name" value="ARM repeat"/>
    <property type="match status" value="1"/>
</dbReference>
<feature type="compositionally biased region" description="Polar residues" evidence="1">
    <location>
        <begin position="85"/>
        <end position="112"/>
    </location>
</feature>